<reference evidence="2 3" key="1">
    <citation type="submission" date="2014-12" db="EMBL/GenBank/DDBJ databases">
        <title>Draft genome sequences of 29 type strains of Enterococci.</title>
        <authorList>
            <person name="Zhong Z."/>
            <person name="Sun Z."/>
            <person name="Liu W."/>
            <person name="Zhang W."/>
            <person name="Zhang H."/>
        </authorList>
    </citation>
    <scope>NUCLEOTIDE SEQUENCE [LARGE SCALE GENOMIC DNA]</scope>
    <source>
        <strain evidence="2 3">DSM 17029</strain>
    </source>
</reference>
<comment type="caution">
    <text evidence="2">The sequence shown here is derived from an EMBL/GenBank/DDBJ whole genome shotgun (WGS) entry which is preliminary data.</text>
</comment>
<accession>A0A1L8RFE4</accession>
<sequence>MAEIILIGLILIGLGSISYESRQEVLSRRAYRLGILLSVLFIGACSVSIAFIHYCGWGG</sequence>
<organism evidence="2 3">
    <name type="scientific">Enterococcus canis</name>
    <dbReference type="NCBI Taxonomy" id="214095"/>
    <lineage>
        <taxon>Bacteria</taxon>
        <taxon>Bacillati</taxon>
        <taxon>Bacillota</taxon>
        <taxon>Bacilli</taxon>
        <taxon>Lactobacillales</taxon>
        <taxon>Enterococcaceae</taxon>
        <taxon>Enterococcus</taxon>
    </lineage>
</organism>
<evidence type="ECO:0000313" key="2">
    <source>
        <dbReference type="EMBL" id="OJG18488.1"/>
    </source>
</evidence>
<dbReference type="RefSeq" id="WP_067394639.1">
    <property type="nucleotide sequence ID" value="NZ_JXKH01000004.1"/>
</dbReference>
<evidence type="ECO:0000313" key="3">
    <source>
        <dbReference type="Proteomes" id="UP000181884"/>
    </source>
</evidence>
<name>A0A1L8RFE4_9ENTE</name>
<dbReference type="STRING" id="214095.RU97_GL001885"/>
<evidence type="ECO:0000256" key="1">
    <source>
        <dbReference type="SAM" id="Phobius"/>
    </source>
</evidence>
<keyword evidence="3" id="KW-1185">Reference proteome</keyword>
<keyword evidence="1" id="KW-0472">Membrane</keyword>
<dbReference type="Proteomes" id="UP000181884">
    <property type="component" value="Unassembled WGS sequence"/>
</dbReference>
<dbReference type="EMBL" id="JXKH01000004">
    <property type="protein sequence ID" value="OJG18488.1"/>
    <property type="molecule type" value="Genomic_DNA"/>
</dbReference>
<protein>
    <submittedName>
        <fullName evidence="2">Uncharacterized protein</fullName>
    </submittedName>
</protein>
<feature type="transmembrane region" description="Helical" evidence="1">
    <location>
        <begin position="34"/>
        <end position="57"/>
    </location>
</feature>
<keyword evidence="1" id="KW-1133">Transmembrane helix</keyword>
<gene>
    <name evidence="2" type="ORF">RU97_GL001885</name>
</gene>
<proteinExistence type="predicted"/>
<keyword evidence="1" id="KW-0812">Transmembrane</keyword>
<dbReference type="AlphaFoldDB" id="A0A1L8RFE4"/>